<keyword evidence="2" id="KW-1185">Reference proteome</keyword>
<organism evidence="1 2">
    <name type="scientific">Aciduliprofundum boonei (strain DSM 19572 / T469)</name>
    <dbReference type="NCBI Taxonomy" id="439481"/>
    <lineage>
        <taxon>Archaea</taxon>
        <taxon>Methanobacteriati</taxon>
        <taxon>Thermoplasmatota</taxon>
        <taxon>DHVE2 group</taxon>
        <taxon>Candidatus Aciduliprofundum</taxon>
    </lineage>
</organism>
<dbReference type="eggNOG" id="arCOG13553">
    <property type="taxonomic scope" value="Archaea"/>
</dbReference>
<protein>
    <submittedName>
        <fullName evidence="1">Uncharacterized protein</fullName>
    </submittedName>
</protein>
<dbReference type="OrthoDB" id="368636at2157"/>
<dbReference type="HOGENOM" id="CLU_2257198_0_0_2"/>
<accession>B5IFP6</accession>
<dbReference type="EMBL" id="CP001941">
    <property type="protein sequence ID" value="ADD08975.1"/>
    <property type="molecule type" value="Genomic_DNA"/>
</dbReference>
<gene>
    <name evidence="1" type="ordered locus">Aboo_1166</name>
</gene>
<sequence>MITAAQLILASASLPLIGYGTFIAKDGDRLDGTYTIIGGLYTLLAVFFIPSGFPGFLVFPGSMGIAAIGGFHSYGRSKKRGKLIKGIALLAIATILILFQVVL</sequence>
<evidence type="ECO:0000313" key="2">
    <source>
        <dbReference type="Proteomes" id="UP000001400"/>
    </source>
</evidence>
<dbReference type="RefSeq" id="WP_008085653.1">
    <property type="nucleotide sequence ID" value="NC_013926.1"/>
</dbReference>
<reference evidence="1" key="1">
    <citation type="submission" date="2010-02" db="EMBL/GenBank/DDBJ databases">
        <title>Complete sequence of Aciduliprofundum boonei T469.</title>
        <authorList>
            <consortium name="US DOE Joint Genome Institute"/>
            <person name="Lucas S."/>
            <person name="Copeland A."/>
            <person name="Lapidus A."/>
            <person name="Cheng J.-F."/>
            <person name="Bruce D."/>
            <person name="Goodwin L."/>
            <person name="Pitluck S."/>
            <person name="Saunders E."/>
            <person name="Detter J.C."/>
            <person name="Han C."/>
            <person name="Tapia R."/>
            <person name="Land M."/>
            <person name="Hauser L."/>
            <person name="Kyrpides N."/>
            <person name="Mikhailova N."/>
            <person name="Flores G."/>
            <person name="Reysenbach A.-L."/>
            <person name="Woyke T."/>
        </authorList>
    </citation>
    <scope>NUCLEOTIDE SEQUENCE</scope>
    <source>
        <strain evidence="1">T469</strain>
    </source>
</reference>
<dbReference type="STRING" id="439481.Aboo_1166"/>
<dbReference type="AlphaFoldDB" id="B5IFP6"/>
<dbReference type="KEGG" id="abi:Aboo_1166"/>
<dbReference type="Proteomes" id="UP000001400">
    <property type="component" value="Chromosome"/>
</dbReference>
<dbReference type="GeneID" id="8828126"/>
<name>B5IFP6_ACIB4</name>
<proteinExistence type="predicted"/>
<evidence type="ECO:0000313" key="1">
    <source>
        <dbReference type="EMBL" id="ADD08975.1"/>
    </source>
</evidence>